<dbReference type="InterPro" id="IPR055170">
    <property type="entry name" value="GFO_IDH_MocA-like_dom"/>
</dbReference>
<organism evidence="3 4">
    <name type="scientific">Nitrobacter hamburgensis (strain DSM 10229 / NCIMB 13809 / X14)</name>
    <dbReference type="NCBI Taxonomy" id="323097"/>
    <lineage>
        <taxon>Bacteria</taxon>
        <taxon>Pseudomonadati</taxon>
        <taxon>Pseudomonadota</taxon>
        <taxon>Alphaproteobacteria</taxon>
        <taxon>Hyphomicrobiales</taxon>
        <taxon>Nitrobacteraceae</taxon>
        <taxon>Nitrobacter</taxon>
    </lineage>
</organism>
<dbReference type="OrthoDB" id="9792935at2"/>
<feature type="domain" description="Gfo/Idh/MocA-like oxidoreductase N-terminal" evidence="1">
    <location>
        <begin position="7"/>
        <end position="125"/>
    </location>
</feature>
<dbReference type="Proteomes" id="UP000001953">
    <property type="component" value="Chromosome"/>
</dbReference>
<name>Q1QJ10_NITHX</name>
<dbReference type="STRING" id="323097.Nham_3041"/>
<evidence type="ECO:0000259" key="2">
    <source>
        <dbReference type="Pfam" id="PF22725"/>
    </source>
</evidence>
<dbReference type="InterPro" id="IPR036291">
    <property type="entry name" value="NAD(P)-bd_dom_sf"/>
</dbReference>
<evidence type="ECO:0000313" key="3">
    <source>
        <dbReference type="EMBL" id="ABE63787.1"/>
    </source>
</evidence>
<proteinExistence type="predicted"/>
<reference evidence="3 4" key="1">
    <citation type="submission" date="2006-03" db="EMBL/GenBank/DDBJ databases">
        <title>Complete sequence of chromosome of Nitrobacter hamburgensis X14.</title>
        <authorList>
            <consortium name="US DOE Joint Genome Institute"/>
            <person name="Copeland A."/>
            <person name="Lucas S."/>
            <person name="Lapidus A."/>
            <person name="Barry K."/>
            <person name="Detter J.C."/>
            <person name="Glavina del Rio T."/>
            <person name="Hammon N."/>
            <person name="Israni S."/>
            <person name="Dalin E."/>
            <person name="Tice H."/>
            <person name="Pitluck S."/>
            <person name="Chain P."/>
            <person name="Malfatti S."/>
            <person name="Shin M."/>
            <person name="Vergez L."/>
            <person name="Schmutz J."/>
            <person name="Larimer F."/>
            <person name="Land M."/>
            <person name="Hauser L."/>
            <person name="Kyrpides N."/>
            <person name="Ivanova N."/>
            <person name="Ward B."/>
            <person name="Arp D."/>
            <person name="Klotz M."/>
            <person name="Stein L."/>
            <person name="O'Mullan G."/>
            <person name="Starkenburg S."/>
            <person name="Sayavedra L."/>
            <person name="Poret-Peterson A.T."/>
            <person name="Gentry M.E."/>
            <person name="Bruce D."/>
            <person name="Richardson P."/>
        </authorList>
    </citation>
    <scope>NUCLEOTIDE SEQUENCE [LARGE SCALE GENOMIC DNA]</scope>
    <source>
        <strain evidence="4">DSM 10229 / NCIMB 13809 / X14</strain>
    </source>
</reference>
<dbReference type="SUPFAM" id="SSF51735">
    <property type="entry name" value="NAD(P)-binding Rossmann-fold domains"/>
    <property type="match status" value="1"/>
</dbReference>
<dbReference type="GO" id="GO:0000166">
    <property type="term" value="F:nucleotide binding"/>
    <property type="evidence" value="ECO:0007669"/>
    <property type="project" value="InterPro"/>
</dbReference>
<dbReference type="KEGG" id="nha:Nham_3041"/>
<accession>Q1QJ10</accession>
<keyword evidence="4" id="KW-1185">Reference proteome</keyword>
<dbReference type="Pfam" id="PF01408">
    <property type="entry name" value="GFO_IDH_MocA"/>
    <property type="match status" value="1"/>
</dbReference>
<dbReference type="EMBL" id="CP000319">
    <property type="protein sequence ID" value="ABE63787.1"/>
    <property type="molecule type" value="Genomic_DNA"/>
</dbReference>
<dbReference type="Pfam" id="PF22725">
    <property type="entry name" value="GFO_IDH_MocA_C3"/>
    <property type="match status" value="1"/>
</dbReference>
<evidence type="ECO:0000313" key="4">
    <source>
        <dbReference type="Proteomes" id="UP000001953"/>
    </source>
</evidence>
<dbReference type="RefSeq" id="WP_011511447.1">
    <property type="nucleotide sequence ID" value="NC_007964.1"/>
</dbReference>
<gene>
    <name evidence="3" type="ordered locus">Nham_3041</name>
</gene>
<dbReference type="PANTHER" id="PTHR43377">
    <property type="entry name" value="BILIVERDIN REDUCTASE A"/>
    <property type="match status" value="1"/>
</dbReference>
<dbReference type="AlphaFoldDB" id="Q1QJ10"/>
<dbReference type="SUPFAM" id="SSF55347">
    <property type="entry name" value="Glyceraldehyde-3-phosphate dehydrogenase-like, C-terminal domain"/>
    <property type="match status" value="1"/>
</dbReference>
<dbReference type="InterPro" id="IPR000683">
    <property type="entry name" value="Gfo/Idh/MocA-like_OxRdtase_N"/>
</dbReference>
<protein>
    <submittedName>
        <fullName evidence="3">Oxidoreductase-like protein</fullName>
    </submittedName>
</protein>
<feature type="domain" description="GFO/IDH/MocA-like oxidoreductase" evidence="2">
    <location>
        <begin position="133"/>
        <end position="236"/>
    </location>
</feature>
<dbReference type="HOGENOM" id="CLU_023194_10_2_5"/>
<dbReference type="Gene3D" id="3.40.50.720">
    <property type="entry name" value="NAD(P)-binding Rossmann-like Domain"/>
    <property type="match status" value="1"/>
</dbReference>
<dbReference type="PANTHER" id="PTHR43377:SF6">
    <property type="entry name" value="GFO_IDH_MOCA-LIKE OXIDOREDUCTASE N-TERMINAL DOMAIN-CONTAINING PROTEIN"/>
    <property type="match status" value="1"/>
</dbReference>
<dbReference type="eggNOG" id="COG0673">
    <property type="taxonomic scope" value="Bacteria"/>
</dbReference>
<evidence type="ECO:0000259" key="1">
    <source>
        <dbReference type="Pfam" id="PF01408"/>
    </source>
</evidence>
<sequence length="350" mass="38652">MQQGLVGIGVVGYGYWGPNLVRNFMNSQVARVVAVSDLDPVRLAATKRLYPAVETTSRFRDLLTNPEIDAVAIATPVHTHYELTLAALKAGKHVLVEKPLAQTSEQVLSLIEEAERRRLTLMVDHTFLYTPAVQKIRQLITEDALGKIYYYNGVRASLGLFQSDVNVIWDLAVHDISIIQYLFDEEPIAVSATGACHIAGAPENMAHIALFFQSNCVAHVSVNWLSPIKVRQSFVGGSRKMIVYDDLEPTEKIKIYDKGITVNGSAERAHQLRIGYRAGDMWAPHLAATEALQTEAEHFVDCVRSGKSPASNGITGLRVIEILEAASRSVTAQGNPVRLKRWHRTGEMAL</sequence>
<dbReference type="InterPro" id="IPR051450">
    <property type="entry name" value="Gfo/Idh/MocA_Oxidoreductases"/>
</dbReference>
<dbReference type="Gene3D" id="3.30.360.10">
    <property type="entry name" value="Dihydrodipicolinate Reductase, domain 2"/>
    <property type="match status" value="1"/>
</dbReference>